<keyword evidence="9" id="KW-0694">RNA-binding</keyword>
<dbReference type="InterPro" id="IPR001789">
    <property type="entry name" value="Sig_transdc_resp-reg_receiver"/>
</dbReference>
<evidence type="ECO:0000256" key="3">
    <source>
        <dbReference type="ARBA" id="ARBA00023012"/>
    </source>
</evidence>
<dbReference type="PROSITE" id="PS50110">
    <property type="entry name" value="RESPONSE_REGULATORY"/>
    <property type="match status" value="1"/>
</dbReference>
<accession>A0ABQ7WDB8</accession>
<feature type="domain" description="HTH myb-type" evidence="13">
    <location>
        <begin position="311"/>
        <end position="362"/>
    </location>
</feature>
<evidence type="ECO:0000256" key="9">
    <source>
        <dbReference type="PROSITE-ProRule" id="PRU00176"/>
    </source>
</evidence>
<proteinExistence type="predicted"/>
<evidence type="ECO:0000313" key="15">
    <source>
        <dbReference type="Proteomes" id="UP000826656"/>
    </source>
</evidence>
<protein>
    <submittedName>
        <fullName evidence="14">Uncharacterized protein</fullName>
    </submittedName>
</protein>
<keyword evidence="3" id="KW-0902">Two-component regulatory system</keyword>
<feature type="compositionally biased region" description="Basic and acidic residues" evidence="10">
    <location>
        <begin position="802"/>
        <end position="812"/>
    </location>
</feature>
<feature type="compositionally biased region" description="Polar residues" evidence="10">
    <location>
        <begin position="442"/>
        <end position="456"/>
    </location>
</feature>
<feature type="region of interest" description="Disordered" evidence="10">
    <location>
        <begin position="715"/>
        <end position="904"/>
    </location>
</feature>
<dbReference type="PANTHER" id="PTHR43874">
    <property type="entry name" value="TWO-COMPONENT RESPONSE REGULATOR"/>
    <property type="match status" value="1"/>
</dbReference>
<evidence type="ECO:0000256" key="2">
    <source>
        <dbReference type="ARBA" id="ARBA00022553"/>
    </source>
</evidence>
<dbReference type="SUPFAM" id="SSF46689">
    <property type="entry name" value="Homeodomain-like"/>
    <property type="match status" value="1"/>
</dbReference>
<feature type="domain" description="Response regulatory" evidence="12">
    <location>
        <begin position="166"/>
        <end position="277"/>
    </location>
</feature>
<dbReference type="SMART" id="SM00360">
    <property type="entry name" value="RRM"/>
    <property type="match status" value="2"/>
</dbReference>
<keyword evidence="7" id="KW-0539">Nucleus</keyword>
<evidence type="ECO:0000259" key="13">
    <source>
        <dbReference type="PROSITE" id="PS51294"/>
    </source>
</evidence>
<evidence type="ECO:0000259" key="11">
    <source>
        <dbReference type="PROSITE" id="PS50102"/>
    </source>
</evidence>
<dbReference type="SUPFAM" id="SSF52172">
    <property type="entry name" value="CheY-like"/>
    <property type="match status" value="1"/>
</dbReference>
<dbReference type="Gene3D" id="3.30.70.330">
    <property type="match status" value="2"/>
</dbReference>
<dbReference type="CDD" id="cd12466">
    <property type="entry name" value="RRM2_AtRSp31_like"/>
    <property type="match status" value="1"/>
</dbReference>
<dbReference type="Gene3D" id="3.40.50.2300">
    <property type="match status" value="1"/>
</dbReference>
<gene>
    <name evidence="14" type="ORF">KY290_009416</name>
</gene>
<organism evidence="14 15">
    <name type="scientific">Solanum tuberosum</name>
    <name type="common">Potato</name>
    <dbReference type="NCBI Taxonomy" id="4113"/>
    <lineage>
        <taxon>Eukaryota</taxon>
        <taxon>Viridiplantae</taxon>
        <taxon>Streptophyta</taxon>
        <taxon>Embryophyta</taxon>
        <taxon>Tracheophyta</taxon>
        <taxon>Spermatophyta</taxon>
        <taxon>Magnoliopsida</taxon>
        <taxon>eudicotyledons</taxon>
        <taxon>Gunneridae</taxon>
        <taxon>Pentapetalae</taxon>
        <taxon>asterids</taxon>
        <taxon>lamiids</taxon>
        <taxon>Solanales</taxon>
        <taxon>Solanaceae</taxon>
        <taxon>Solanoideae</taxon>
        <taxon>Solaneae</taxon>
        <taxon>Solanum</taxon>
    </lineage>
</organism>
<dbReference type="InterPro" id="IPR006447">
    <property type="entry name" value="Myb_dom_plants"/>
</dbReference>
<dbReference type="InterPro" id="IPR011006">
    <property type="entry name" value="CheY-like_superfamily"/>
</dbReference>
<dbReference type="Pfam" id="PF00076">
    <property type="entry name" value="RRM_1"/>
    <property type="match status" value="2"/>
</dbReference>
<reference evidence="14 15" key="1">
    <citation type="journal article" date="2021" name="bioRxiv">
        <title>Chromosome-scale and haplotype-resolved genome assembly of a tetraploid potato cultivar.</title>
        <authorList>
            <person name="Sun H."/>
            <person name="Jiao W.-B."/>
            <person name="Krause K."/>
            <person name="Campoy J.A."/>
            <person name="Goel M."/>
            <person name="Folz-Donahue K."/>
            <person name="Kukat C."/>
            <person name="Huettel B."/>
            <person name="Schneeberger K."/>
        </authorList>
    </citation>
    <scope>NUCLEOTIDE SEQUENCE [LARGE SCALE GENOMIC DNA]</scope>
    <source>
        <strain evidence="14">SolTubOtavaFocal</strain>
        <tissue evidence="14">Leaves</tissue>
    </source>
</reference>
<evidence type="ECO:0000256" key="6">
    <source>
        <dbReference type="ARBA" id="ARBA00023163"/>
    </source>
</evidence>
<evidence type="ECO:0000256" key="1">
    <source>
        <dbReference type="ARBA" id="ARBA00004123"/>
    </source>
</evidence>
<evidence type="ECO:0000259" key="12">
    <source>
        <dbReference type="PROSITE" id="PS50110"/>
    </source>
</evidence>
<dbReference type="CDD" id="cd12234">
    <property type="entry name" value="RRM1_AtRSp31_like"/>
    <property type="match status" value="1"/>
</dbReference>
<dbReference type="InterPro" id="IPR035979">
    <property type="entry name" value="RBD_domain_sf"/>
</dbReference>
<feature type="domain" description="RRM" evidence="11">
    <location>
        <begin position="552"/>
        <end position="624"/>
    </location>
</feature>
<dbReference type="SMART" id="SM00448">
    <property type="entry name" value="REC"/>
    <property type="match status" value="1"/>
</dbReference>
<comment type="caution">
    <text evidence="14">The sequence shown here is derived from an EMBL/GenBank/DDBJ whole genome shotgun (WGS) entry which is preliminary data.</text>
</comment>
<keyword evidence="4" id="KW-0805">Transcription regulation</keyword>
<keyword evidence="5" id="KW-0010">Activator</keyword>
<evidence type="ECO:0000256" key="8">
    <source>
        <dbReference type="PROSITE-ProRule" id="PRU00169"/>
    </source>
</evidence>
<dbReference type="Pfam" id="PF00072">
    <property type="entry name" value="Response_reg"/>
    <property type="match status" value="1"/>
</dbReference>
<dbReference type="InterPro" id="IPR000504">
    <property type="entry name" value="RRM_dom"/>
</dbReference>
<feature type="region of interest" description="Disordered" evidence="10">
    <location>
        <begin position="430"/>
        <end position="459"/>
    </location>
</feature>
<dbReference type="PROSITE" id="PS50102">
    <property type="entry name" value="RRM"/>
    <property type="match status" value="2"/>
</dbReference>
<dbReference type="SUPFAM" id="SSF54928">
    <property type="entry name" value="RNA-binding domain, RBD"/>
    <property type="match status" value="2"/>
</dbReference>
<keyword evidence="2 8" id="KW-0597">Phosphoprotein</keyword>
<dbReference type="InterPro" id="IPR012677">
    <property type="entry name" value="Nucleotide-bd_a/b_plait_sf"/>
</dbReference>
<feature type="domain" description="RRM" evidence="11">
    <location>
        <begin position="645"/>
        <end position="716"/>
    </location>
</feature>
<comment type="subcellular location">
    <subcellularLocation>
        <location evidence="1">Nucleus</location>
    </subcellularLocation>
</comment>
<dbReference type="InterPro" id="IPR009057">
    <property type="entry name" value="Homeodomain-like_sf"/>
</dbReference>
<name>A0ABQ7WDB8_SOLTU</name>
<evidence type="ECO:0000256" key="5">
    <source>
        <dbReference type="ARBA" id="ARBA00023159"/>
    </source>
</evidence>
<feature type="compositionally biased region" description="Basic and acidic residues" evidence="10">
    <location>
        <begin position="715"/>
        <end position="754"/>
    </location>
</feature>
<keyword evidence="6" id="KW-0804">Transcription</keyword>
<evidence type="ECO:0000256" key="4">
    <source>
        <dbReference type="ARBA" id="ARBA00023015"/>
    </source>
</evidence>
<sequence length="904" mass="102053">MYCAATLLTLSIKHVNMISLLEGRSEFIKLVDCFCGVGLLHVVPPSHFYLPKIDDAPKHINSVQSVASIAAEFMADIGHTFDDDDLKQPYYNMFSLMGTGFFGSVGCIINFGLPSVELILVEDLTVRRLFHSSLRFGRLNLCRRFKPCLPMEVETHMSFRTAEKISILVVDDDATYLPVVAGLLKKCNYQVVTVKYPVDALSKLKIKGDSFDLVVTDVHKSDMNGFELQQVIAQAFEIPVLSMSADDKEGTILKGLKGVSVDNQRDQGLCTALKVKRGKKPVPGKSAMKLWKQGKDNSVNFVLPTKSQIMWTESLHNTFLEAIRNIGFDKAVPKKIHEHMKVPGLTRENVASHWQKYRIYLRRVTDASSSIQVPDINLASRANQSTIASGTLGKHRQFHQENFGVQSSVPSLLIHTTGYRTGSLQHLKNNATQGSQGIGDLSASSMNQGNDQPHQQNNEDEAHVNFDGEMIHAGYADPRLMGSLARPTTQQPKGGCFFFFFGFGAYFKFPTKIASKKDIFTQPRSSRCTSRFLQLSKEGGKSLEIFYSGGMRPIFCGNVEYNARQSELERLFRRYGKVDRVDMKSGFAFVYMDDERDAEDAIRGLDRIEFGRKGRRLRIEWSKEERNGRRPETSRKSSSSVKPSKTLFVINFDPYSTRSRDIERHFDPYGKILNIRIRRNFAFVQYESQEDATRALDATNMSKLMDQVITVEYANKDDDDRRNGFSPDRNHDRGLKRGYDRGRSRSPYGRERGSPDYGRGRARSPSPIRQGRSSPDYGRRPSSNPNHRERDSEYGSGRSPNIRKERNPDHGNGHSPNPRRLRAGSENGEVHSPPEEGLLESGPSPPRVGRRGKYSPDDYRGRSRSRSPRSKPEEIGSPRYAAAESPLPERHRSLSPPTRERSRS</sequence>
<dbReference type="Pfam" id="PF00249">
    <property type="entry name" value="Myb_DNA-binding"/>
    <property type="match status" value="1"/>
</dbReference>
<feature type="compositionally biased region" description="Basic and acidic residues" evidence="10">
    <location>
        <begin position="887"/>
        <end position="904"/>
    </location>
</feature>
<evidence type="ECO:0000256" key="7">
    <source>
        <dbReference type="ARBA" id="ARBA00023242"/>
    </source>
</evidence>
<keyword evidence="15" id="KW-1185">Reference proteome</keyword>
<dbReference type="EMBL" id="JAIVGD010000003">
    <property type="protein sequence ID" value="KAH0778005.1"/>
    <property type="molecule type" value="Genomic_DNA"/>
</dbReference>
<dbReference type="InterPro" id="IPR017930">
    <property type="entry name" value="Myb_dom"/>
</dbReference>
<evidence type="ECO:0000313" key="14">
    <source>
        <dbReference type="EMBL" id="KAH0778005.1"/>
    </source>
</evidence>
<evidence type="ECO:0000256" key="10">
    <source>
        <dbReference type="SAM" id="MobiDB-lite"/>
    </source>
</evidence>
<dbReference type="PANTHER" id="PTHR43874:SF19">
    <property type="entry name" value="RESPONSE REGULATOR 23-RELATED"/>
    <property type="match status" value="1"/>
</dbReference>
<feature type="modified residue" description="4-aspartylphosphate" evidence="8">
    <location>
        <position position="217"/>
    </location>
</feature>
<dbReference type="Proteomes" id="UP000826656">
    <property type="component" value="Unassembled WGS sequence"/>
</dbReference>
<dbReference type="NCBIfam" id="TIGR01557">
    <property type="entry name" value="myb_SHAQKYF"/>
    <property type="match status" value="1"/>
</dbReference>
<dbReference type="PROSITE" id="PS51294">
    <property type="entry name" value="HTH_MYB"/>
    <property type="match status" value="1"/>
</dbReference>
<dbReference type="Gene3D" id="1.10.10.60">
    <property type="entry name" value="Homeodomain-like"/>
    <property type="match status" value="1"/>
</dbReference>
<dbReference type="InterPro" id="IPR001005">
    <property type="entry name" value="SANT/Myb"/>
</dbReference>
<dbReference type="InterPro" id="IPR045279">
    <property type="entry name" value="ARR-like"/>
</dbReference>